<dbReference type="PANTHER" id="PTHR47800">
    <property type="entry name" value="C2 DOMAIN-CONTAINING PROTEIN"/>
    <property type="match status" value="1"/>
</dbReference>
<dbReference type="SUPFAM" id="SSF49562">
    <property type="entry name" value="C2 domain (Calcium/lipid-binding domain, CaLB)"/>
    <property type="match status" value="1"/>
</dbReference>
<feature type="compositionally biased region" description="Basic and acidic residues" evidence="1">
    <location>
        <begin position="402"/>
        <end position="413"/>
    </location>
</feature>
<feature type="region of interest" description="Disordered" evidence="1">
    <location>
        <begin position="1"/>
        <end position="58"/>
    </location>
</feature>
<feature type="compositionally biased region" description="Basic and acidic residues" evidence="1">
    <location>
        <begin position="476"/>
        <end position="492"/>
    </location>
</feature>
<dbReference type="AlphaFoldDB" id="A0A8H3HXD9"/>
<dbReference type="Gene3D" id="2.60.40.150">
    <property type="entry name" value="C2 domain"/>
    <property type="match status" value="1"/>
</dbReference>
<dbReference type="PANTHER" id="PTHR47800:SF5">
    <property type="entry name" value="FER-1-LIKE PROTEIN 6"/>
    <property type="match status" value="1"/>
</dbReference>
<evidence type="ECO:0000313" key="4">
    <source>
        <dbReference type="Proteomes" id="UP000664521"/>
    </source>
</evidence>
<dbReference type="EMBL" id="CAJPDS010000004">
    <property type="protein sequence ID" value="CAF9906382.1"/>
    <property type="molecule type" value="Genomic_DNA"/>
</dbReference>
<dbReference type="SMART" id="SM00239">
    <property type="entry name" value="C2"/>
    <property type="match status" value="1"/>
</dbReference>
<feature type="domain" description="C2" evidence="2">
    <location>
        <begin position="42"/>
        <end position="177"/>
    </location>
</feature>
<sequence>MTNDREHQKKQPSGNASAGYAEKVVHKADSFQQKASKYGKGEKANDQPAGGYDDSPIPRARPGFTVKFTFHRATSLPMADINSMSSDPYVLAQLNTHLQTRHKQDPHMRFRTPTIRRSTDPVWNAEWVVANVPASGFALKARIYDEDPADHDDRLGNVHVHVDSISEDWDGIKEQPFKIKKRMGSKRAYLVRGCAAMFSSSIKLSGELIVSVEVLGRTEADDGGRTWTIGPCNWSQHLSPMIGRLTGTKEPGAEGKSEKYNFQANQIQLQGPVPPELYHRYVEFKPFVAGMFNSKSLRGRILNRALHHQHARVYNYDRTTVYGSFPSPCKDMTLQFLNLVHWDKGGRIFTYVLTLDGQWRFTETGKEFGIDLLSKHTMHSDVNIYIAFSGEFFIRRLKHPHQSPDEPETHPPVEIDGGPPSGEPPKDLAYYSLVIDNDSGTYRPNPKLLPQLKAFMEHNLPGIKVATLDCTAESEKMNKMKTEQRERKKAEGKGMAFVQDSDGEISSSDEEDLDRQEANGRRKKKREKAAEPKTTIGKWAKGDKERETREEDDDMAGRVDGALQ</sequence>
<dbReference type="OrthoDB" id="73919at2759"/>
<feature type="region of interest" description="Disordered" evidence="1">
    <location>
        <begin position="476"/>
        <end position="564"/>
    </location>
</feature>
<evidence type="ECO:0000313" key="3">
    <source>
        <dbReference type="EMBL" id="CAF9906382.1"/>
    </source>
</evidence>
<name>A0A8H3HXD9_9LECA</name>
<dbReference type="Proteomes" id="UP000664521">
    <property type="component" value="Unassembled WGS sequence"/>
</dbReference>
<evidence type="ECO:0000259" key="2">
    <source>
        <dbReference type="PROSITE" id="PS50004"/>
    </source>
</evidence>
<comment type="caution">
    <text evidence="3">The sequence shown here is derived from an EMBL/GenBank/DDBJ whole genome shotgun (WGS) entry which is preliminary data.</text>
</comment>
<feature type="region of interest" description="Disordered" evidence="1">
    <location>
        <begin position="400"/>
        <end position="428"/>
    </location>
</feature>
<dbReference type="Pfam" id="PF00168">
    <property type="entry name" value="C2"/>
    <property type="match status" value="1"/>
</dbReference>
<feature type="compositionally biased region" description="Acidic residues" evidence="1">
    <location>
        <begin position="501"/>
        <end position="514"/>
    </location>
</feature>
<keyword evidence="4" id="KW-1185">Reference proteome</keyword>
<evidence type="ECO:0000256" key="1">
    <source>
        <dbReference type="SAM" id="MobiDB-lite"/>
    </source>
</evidence>
<proteinExistence type="predicted"/>
<gene>
    <name evidence="3" type="ORF">HETSPECPRED_006164</name>
</gene>
<reference evidence="3" key="1">
    <citation type="submission" date="2021-03" db="EMBL/GenBank/DDBJ databases">
        <authorList>
            <person name="Tagirdzhanova G."/>
        </authorList>
    </citation>
    <scope>NUCLEOTIDE SEQUENCE</scope>
</reference>
<accession>A0A8H3HXD9</accession>
<protein>
    <recommendedName>
        <fullName evidence="2">C2 domain-containing protein</fullName>
    </recommendedName>
</protein>
<dbReference type="PROSITE" id="PS50004">
    <property type="entry name" value="C2"/>
    <property type="match status" value="1"/>
</dbReference>
<dbReference type="InterPro" id="IPR000008">
    <property type="entry name" value="C2_dom"/>
</dbReference>
<dbReference type="GO" id="GO:0010628">
    <property type="term" value="P:positive regulation of gene expression"/>
    <property type="evidence" value="ECO:0007669"/>
    <property type="project" value="TreeGrafter"/>
</dbReference>
<feature type="compositionally biased region" description="Basic and acidic residues" evidence="1">
    <location>
        <begin position="540"/>
        <end position="549"/>
    </location>
</feature>
<organism evidence="3 4">
    <name type="scientific">Heterodermia speciosa</name>
    <dbReference type="NCBI Taxonomy" id="116794"/>
    <lineage>
        <taxon>Eukaryota</taxon>
        <taxon>Fungi</taxon>
        <taxon>Dikarya</taxon>
        <taxon>Ascomycota</taxon>
        <taxon>Pezizomycotina</taxon>
        <taxon>Lecanoromycetes</taxon>
        <taxon>OSLEUM clade</taxon>
        <taxon>Lecanoromycetidae</taxon>
        <taxon>Caliciales</taxon>
        <taxon>Physciaceae</taxon>
        <taxon>Heterodermia</taxon>
    </lineage>
</organism>
<dbReference type="InterPro" id="IPR035892">
    <property type="entry name" value="C2_domain_sf"/>
</dbReference>